<feature type="compositionally biased region" description="Basic and acidic residues" evidence="9">
    <location>
        <begin position="533"/>
        <end position="553"/>
    </location>
</feature>
<feature type="region of interest" description="Disordered" evidence="9">
    <location>
        <begin position="1154"/>
        <end position="1188"/>
    </location>
</feature>
<dbReference type="Gene3D" id="1.20.900.10">
    <property type="entry name" value="Dbl homology (DH) domain"/>
    <property type="match status" value="1"/>
</dbReference>
<reference evidence="13 14" key="1">
    <citation type="submission" date="2016-03" db="EMBL/GenBank/DDBJ databases">
        <title>EvidentialGene: Evidence-directed Construction of Genes on Genomes.</title>
        <authorList>
            <person name="Gilbert D.G."/>
            <person name="Choi J.-H."/>
            <person name="Mockaitis K."/>
            <person name="Colbourne J."/>
            <person name="Pfrender M."/>
        </authorList>
    </citation>
    <scope>NUCLEOTIDE SEQUENCE [LARGE SCALE GENOMIC DNA]</scope>
    <source>
        <strain evidence="13 14">Xinb3</strain>
        <tissue evidence="13">Complete organism</tissue>
    </source>
</reference>
<comment type="subcellular location">
    <subcellularLocation>
        <location evidence="1">Cell junction</location>
    </subcellularLocation>
    <subcellularLocation>
        <location evidence="2">Golgi apparatus</location>
        <location evidence="2">Golgi stack</location>
    </subcellularLocation>
</comment>
<dbReference type="CDD" id="cd11796">
    <property type="entry name" value="SH3_DNMBP_N3"/>
    <property type="match status" value="1"/>
</dbReference>
<dbReference type="InterPro" id="IPR004148">
    <property type="entry name" value="BAR_dom"/>
</dbReference>
<feature type="region of interest" description="Disordered" evidence="9">
    <location>
        <begin position="1046"/>
        <end position="1073"/>
    </location>
</feature>
<dbReference type="SMART" id="SM00325">
    <property type="entry name" value="RhoGEF"/>
    <property type="match status" value="1"/>
</dbReference>
<dbReference type="InterPro" id="IPR001331">
    <property type="entry name" value="GDS_CDC24_CS"/>
</dbReference>
<feature type="domain" description="SH3" evidence="10">
    <location>
        <begin position="236"/>
        <end position="295"/>
    </location>
</feature>
<evidence type="ECO:0000256" key="6">
    <source>
        <dbReference type="ARBA" id="ARBA00022949"/>
    </source>
</evidence>
<dbReference type="SUPFAM" id="SSF48065">
    <property type="entry name" value="DBL homology domain (DH-domain)"/>
    <property type="match status" value="1"/>
</dbReference>
<evidence type="ECO:0000259" key="12">
    <source>
        <dbReference type="PROSITE" id="PS51021"/>
    </source>
</evidence>
<protein>
    <recommendedName>
        <fullName evidence="3">Dynamin-binding protein</fullName>
    </recommendedName>
    <alternativeName>
        <fullName evidence="7">Scaffold protein Tuba</fullName>
    </alternativeName>
</protein>
<dbReference type="GO" id="GO:0070161">
    <property type="term" value="C:anchoring junction"/>
    <property type="evidence" value="ECO:0007669"/>
    <property type="project" value="UniProtKB-SubCell"/>
</dbReference>
<dbReference type="GO" id="GO:0005795">
    <property type="term" value="C:Golgi stack"/>
    <property type="evidence" value="ECO:0007669"/>
    <property type="project" value="UniProtKB-SubCell"/>
</dbReference>
<dbReference type="CDD" id="cd00174">
    <property type="entry name" value="SH3"/>
    <property type="match status" value="1"/>
</dbReference>
<feature type="compositionally biased region" description="Polar residues" evidence="9">
    <location>
        <begin position="1155"/>
        <end position="1188"/>
    </location>
</feature>
<dbReference type="PANTHER" id="PTHR22834">
    <property type="entry name" value="NUCLEAR FUSION PROTEIN FUS2"/>
    <property type="match status" value="1"/>
</dbReference>
<dbReference type="PRINTS" id="PR00499">
    <property type="entry name" value="P67PHOX"/>
</dbReference>
<feature type="region of interest" description="Disordered" evidence="9">
    <location>
        <begin position="478"/>
        <end position="553"/>
    </location>
</feature>
<dbReference type="Pfam" id="PF00621">
    <property type="entry name" value="RhoGEF"/>
    <property type="match status" value="1"/>
</dbReference>
<dbReference type="SMART" id="SM00326">
    <property type="entry name" value="SH3"/>
    <property type="match status" value="5"/>
</dbReference>
<dbReference type="OrthoDB" id="27823at2759"/>
<organism evidence="13 14">
    <name type="scientific">Daphnia magna</name>
    <dbReference type="NCBI Taxonomy" id="35525"/>
    <lineage>
        <taxon>Eukaryota</taxon>
        <taxon>Metazoa</taxon>
        <taxon>Ecdysozoa</taxon>
        <taxon>Arthropoda</taxon>
        <taxon>Crustacea</taxon>
        <taxon>Branchiopoda</taxon>
        <taxon>Diplostraca</taxon>
        <taxon>Cladocera</taxon>
        <taxon>Anomopoda</taxon>
        <taxon>Daphniidae</taxon>
        <taxon>Daphnia</taxon>
    </lineage>
</organism>
<dbReference type="PROSITE" id="PS50002">
    <property type="entry name" value="SH3"/>
    <property type="match status" value="5"/>
</dbReference>
<comment type="caution">
    <text evidence="13">The sequence shown here is derived from an EMBL/GenBank/DDBJ whole genome shotgun (WGS) entry which is preliminary data.</text>
</comment>
<keyword evidence="14" id="KW-1185">Reference proteome</keyword>
<evidence type="ECO:0000256" key="8">
    <source>
        <dbReference type="PROSITE-ProRule" id="PRU00192"/>
    </source>
</evidence>
<dbReference type="Pfam" id="PF03114">
    <property type="entry name" value="BAR"/>
    <property type="match status" value="1"/>
</dbReference>
<name>A0A165A3S6_9CRUS</name>
<dbReference type="InterPro" id="IPR036028">
    <property type="entry name" value="SH3-like_dom_sf"/>
</dbReference>
<evidence type="ECO:0000256" key="2">
    <source>
        <dbReference type="ARBA" id="ARBA00004348"/>
    </source>
</evidence>
<feature type="domain" description="SH3" evidence="10">
    <location>
        <begin position="7"/>
        <end position="66"/>
    </location>
</feature>
<dbReference type="PROSITE" id="PS50010">
    <property type="entry name" value="DH_2"/>
    <property type="match status" value="1"/>
</dbReference>
<dbReference type="Proteomes" id="UP000076858">
    <property type="component" value="Unassembled WGS sequence"/>
</dbReference>
<dbReference type="Pfam" id="PF00018">
    <property type="entry name" value="SH3_1"/>
    <property type="match status" value="3"/>
</dbReference>
<keyword evidence="5" id="KW-0344">Guanine-nucleotide releasing factor</keyword>
<sequence length="1362" mass="153387">MANNDVRLPFIGRVIYSFHSQLEGELTLTNDDLVLITQIVDRYWFYGQLGNDKGRFPQKNVTCVTHLPPALPGQPYFAALGDFDQQQVGDLSFKRGEILLGLNCVDTNWWFGRSADGREGIFPTSLAWQVDLRPVQNASNSGTLVRRRARVLQHLVAQLPDELDLRKGDEVIVTGTADDGWLCGESQGRTGIFPSGFVSFIPEDSPRISQEPIAAPTFSEPAATFYTIKEVENHLNGRPYGIACYDFHGQQDDELDFYTGQTVYLLKHVNAEWMEGEANGRKGIFPTLFVRIVVDCDDTSKNDPSKSNSFLLDSEKSNNLLLDFDPLLTNDIPSKSNLSSNEINNRMTSATTWGASACSAQMSLDSFITRNLNLLESTSSSQACEKQRPASWSQTLTTLQIEYSKQPERKLPPIPPRRQEIQSINEQTVHHHVVSAQQSVQPTVQTLDSELVENETIISVGGNTNDEACGSISLEMNESGASRKSYTRPAPPPPTDYPHRRFSRQDSSDSIGSHLHSGPQPLRPAPQIPSDSGEDRVEGRRQRIEKERQRKMEEEQLRDLEMRKKVKEQREKVITELLVTEREYCRDLRLTCQVFKLRNPQYLEDKGVDVVTIFGNILEVIGLSETFIDQLNKCRTNCEETYSADHSIGKSFIQTEPEFRRVYGNYCINHDNAQFLLEKYENIPSVSTVLEEGVATLRQQIVCFNMGSIIIKPVQRIMKYSLILGELIKYTENDHPDKSNLVLAMGLMTAVATFINESKRKKEIVLKYRNSGQEEKLSTKISRLNMHSVAKKSSRFGMLLKTSLGMAPTTRDTAFEEVEIRFGELFRVVQTALRDITAVCDQLKITSKTQFEISEAFALFYGEANRVPLIDNFRTAQRMIYNQHWNSFDAYVIQHVRNPLTALCDACTGPERLIVKRRDKLLDSNIASERLARNRDPAMRRTLEEEENLARNTHLALNSQLMEELPVITEHGYSIYRRCISSFLHARKLLVGRITKSLLDLNEISDIANLQGEIDEDFYVSYGKVIERLSRVTFINKSFRRTSSIVPTDGSVSPSDATPARNRLSTALGNHSPGEGIVVQSRETVNLLRSKYQPEQLYMVTGRCDIKESMDLSANSGLIVSVIKREDPMGNTGRWFVDAGEVRGFLPAKHLSLVPSPTSGQTSRLRSSYSTQLLRPESSASLGSNDVSGASCNSNSLESLKETLFSDEEPNSTNMENIYDLPPSYEEALGTEGAHSPHRYCEIDDLAEECDEKEEGATCPSSEKAESPIYAVIEDIIPSMESKEDLPTTENNVYKVEYQFQKRTNLEIDLHENELVTVLSKHDEAGNSEWWLVENDRGIQGYAPAAYLTQLATDTANPKLFG</sequence>
<dbReference type="Gene3D" id="1.20.1270.60">
    <property type="entry name" value="Arfaptin homology (AH) domain/BAR domain"/>
    <property type="match status" value="1"/>
</dbReference>
<dbReference type="GO" id="GO:0035556">
    <property type="term" value="P:intracellular signal transduction"/>
    <property type="evidence" value="ECO:0007669"/>
    <property type="project" value="InterPro"/>
</dbReference>
<dbReference type="CDD" id="cd00160">
    <property type="entry name" value="RhoGEF"/>
    <property type="match status" value="1"/>
</dbReference>
<dbReference type="GO" id="GO:0005085">
    <property type="term" value="F:guanyl-nucleotide exchange factor activity"/>
    <property type="evidence" value="ECO:0007669"/>
    <property type="project" value="UniProtKB-KW"/>
</dbReference>
<dbReference type="InterPro" id="IPR027267">
    <property type="entry name" value="AH/BAR_dom_sf"/>
</dbReference>
<evidence type="ECO:0000313" key="13">
    <source>
        <dbReference type="EMBL" id="KZS17143.1"/>
    </source>
</evidence>
<dbReference type="EMBL" id="LRGB01000642">
    <property type="protein sequence ID" value="KZS17143.1"/>
    <property type="molecule type" value="Genomic_DNA"/>
</dbReference>
<dbReference type="InterPro" id="IPR001452">
    <property type="entry name" value="SH3_domain"/>
</dbReference>
<proteinExistence type="predicted"/>
<keyword evidence="6" id="KW-0965">Cell junction</keyword>
<keyword evidence="4 8" id="KW-0728">SH3 domain</keyword>
<evidence type="ECO:0000256" key="3">
    <source>
        <dbReference type="ARBA" id="ARBA00018186"/>
    </source>
</evidence>
<evidence type="ECO:0000256" key="9">
    <source>
        <dbReference type="SAM" id="MobiDB-lite"/>
    </source>
</evidence>
<dbReference type="FunFam" id="1.20.1270.60:FF:000115">
    <property type="entry name" value="Putative Dynamin-binding protein"/>
    <property type="match status" value="1"/>
</dbReference>
<evidence type="ECO:0000256" key="1">
    <source>
        <dbReference type="ARBA" id="ARBA00004282"/>
    </source>
</evidence>
<dbReference type="STRING" id="35525.A0A165A3S6"/>
<feature type="compositionally biased region" description="Polar residues" evidence="9">
    <location>
        <begin position="1046"/>
        <end position="1056"/>
    </location>
</feature>
<dbReference type="Pfam" id="PF07653">
    <property type="entry name" value="SH3_2"/>
    <property type="match status" value="1"/>
</dbReference>
<evidence type="ECO:0000256" key="4">
    <source>
        <dbReference type="ARBA" id="ARBA00022443"/>
    </source>
</evidence>
<dbReference type="InterPro" id="IPR035899">
    <property type="entry name" value="DBL_dom_sf"/>
</dbReference>
<dbReference type="SUPFAM" id="SSF50044">
    <property type="entry name" value="SH3-domain"/>
    <property type="match status" value="6"/>
</dbReference>
<dbReference type="InterPro" id="IPR000219">
    <property type="entry name" value="DH_dom"/>
</dbReference>
<feature type="domain" description="DH" evidence="11">
    <location>
        <begin position="569"/>
        <end position="758"/>
    </location>
</feature>
<feature type="domain" description="SH3" evidence="10">
    <location>
        <begin position="144"/>
        <end position="203"/>
    </location>
</feature>
<dbReference type="SUPFAM" id="SSF103657">
    <property type="entry name" value="BAR/IMD domain-like"/>
    <property type="match status" value="1"/>
</dbReference>
<evidence type="ECO:0000313" key="14">
    <source>
        <dbReference type="Proteomes" id="UP000076858"/>
    </source>
</evidence>
<feature type="domain" description="SH3" evidence="10">
    <location>
        <begin position="1289"/>
        <end position="1353"/>
    </location>
</feature>
<evidence type="ECO:0000256" key="5">
    <source>
        <dbReference type="ARBA" id="ARBA00022658"/>
    </source>
</evidence>
<dbReference type="Gene3D" id="2.30.30.40">
    <property type="entry name" value="SH3 Domains"/>
    <property type="match status" value="6"/>
</dbReference>
<feature type="domain" description="BAR" evidence="12">
    <location>
        <begin position="800"/>
        <end position="1014"/>
    </location>
</feature>
<dbReference type="PROSITE" id="PS00741">
    <property type="entry name" value="DH_1"/>
    <property type="match status" value="1"/>
</dbReference>
<dbReference type="InterPro" id="IPR035819">
    <property type="entry name" value="DNMBP_SH3_N3"/>
</dbReference>
<evidence type="ECO:0000259" key="10">
    <source>
        <dbReference type="PROSITE" id="PS50002"/>
    </source>
</evidence>
<accession>A0A165A3S6</accession>
<gene>
    <name evidence="13" type="ORF">APZ42_016707</name>
</gene>
<evidence type="ECO:0000256" key="7">
    <source>
        <dbReference type="ARBA" id="ARBA00032587"/>
    </source>
</evidence>
<dbReference type="PANTHER" id="PTHR22834:SF20">
    <property type="entry name" value="SH3 DOMAIN-CONTAINING PROTEIN"/>
    <property type="match status" value="1"/>
</dbReference>
<dbReference type="PROSITE" id="PS51021">
    <property type="entry name" value="BAR"/>
    <property type="match status" value="1"/>
</dbReference>
<dbReference type="InterPro" id="IPR051492">
    <property type="entry name" value="Dynamin-Rho_GEF"/>
</dbReference>
<feature type="domain" description="SH3" evidence="10">
    <location>
        <begin position="72"/>
        <end position="132"/>
    </location>
</feature>
<evidence type="ECO:0000259" key="11">
    <source>
        <dbReference type="PROSITE" id="PS50010"/>
    </source>
</evidence>
<feature type="compositionally biased region" description="Basic and acidic residues" evidence="9">
    <location>
        <begin position="497"/>
        <end position="507"/>
    </location>
</feature>